<evidence type="ECO:0000313" key="5">
    <source>
        <dbReference type="Proteomes" id="UP001285263"/>
    </source>
</evidence>
<accession>A0ABU5DGK8</accession>
<feature type="domain" description="Solute-binding protein family 3/N-terminal" evidence="3">
    <location>
        <begin position="37"/>
        <end position="263"/>
    </location>
</feature>
<comment type="caution">
    <text evidence="4">The sequence shown here is derived from an EMBL/GenBank/DDBJ whole genome shotgun (WGS) entry which is preliminary data.</text>
</comment>
<evidence type="ECO:0000256" key="1">
    <source>
        <dbReference type="ARBA" id="ARBA00022729"/>
    </source>
</evidence>
<keyword evidence="1 2" id="KW-0732">Signal</keyword>
<sequence length="274" mass="30202">MPRLRLLFRVTAHAAACLAFLAGPLACAGAASAPDKPLVMAFAELSPWLTREGPAFTGAYTEIVRELARRVGRRLEIHDCPVRRCLAMLEQGQADLTIGLNRTPARAAYLDFLHTPYRLSASDRVFMVRTGEAGRIERYEDLLGPRIGVVGGSSYFPTFDADPRLIKESAPSSEANLRKLVLGRIDAVPLPEDQALVLIHRLKLGGQVEPAKFRVQDPTPRSIAVAHASPLGAELLQKLETAMQAIRRDGTLAAIYEQHYYKHFGVTRQQIKVD</sequence>
<dbReference type="Gene3D" id="3.40.190.10">
    <property type="entry name" value="Periplasmic binding protein-like II"/>
    <property type="match status" value="2"/>
</dbReference>
<feature type="chain" id="PRO_5046275444" evidence="2">
    <location>
        <begin position="34"/>
        <end position="274"/>
    </location>
</feature>
<dbReference type="SMART" id="SM00062">
    <property type="entry name" value="PBPb"/>
    <property type="match status" value="1"/>
</dbReference>
<dbReference type="SUPFAM" id="SSF53850">
    <property type="entry name" value="Periplasmic binding protein-like II"/>
    <property type="match status" value="1"/>
</dbReference>
<gene>
    <name evidence="4" type="ORF">SNE35_09925</name>
</gene>
<dbReference type="RefSeq" id="WP_320422735.1">
    <property type="nucleotide sequence ID" value="NZ_JAXCLA010000003.1"/>
</dbReference>
<reference evidence="4 5" key="1">
    <citation type="submission" date="2023-11" db="EMBL/GenBank/DDBJ databases">
        <title>Paucibacter sp. nov., isolated from fresh soil in Korea.</title>
        <authorList>
            <person name="Le N.T.T."/>
        </authorList>
    </citation>
    <scope>NUCLEOTIDE SEQUENCE [LARGE SCALE GENOMIC DNA]</scope>
    <source>
        <strain evidence="4 5">R3-3</strain>
    </source>
</reference>
<protein>
    <submittedName>
        <fullName evidence="4">Transporter substrate-binding domain-containing protein</fullName>
    </submittedName>
</protein>
<dbReference type="InterPro" id="IPR001638">
    <property type="entry name" value="Solute-binding_3/MltF_N"/>
</dbReference>
<dbReference type="Pfam" id="PF00497">
    <property type="entry name" value="SBP_bac_3"/>
    <property type="match status" value="1"/>
</dbReference>
<proteinExistence type="predicted"/>
<name>A0ABU5DGK8_9BURK</name>
<evidence type="ECO:0000256" key="2">
    <source>
        <dbReference type="SAM" id="SignalP"/>
    </source>
</evidence>
<dbReference type="Proteomes" id="UP001285263">
    <property type="component" value="Unassembled WGS sequence"/>
</dbReference>
<evidence type="ECO:0000313" key="4">
    <source>
        <dbReference type="EMBL" id="MDY0744825.1"/>
    </source>
</evidence>
<feature type="signal peptide" evidence="2">
    <location>
        <begin position="1"/>
        <end position="33"/>
    </location>
</feature>
<dbReference type="PANTHER" id="PTHR35936">
    <property type="entry name" value="MEMBRANE-BOUND LYTIC MUREIN TRANSGLYCOSYLASE F"/>
    <property type="match status" value="1"/>
</dbReference>
<dbReference type="PANTHER" id="PTHR35936:SF35">
    <property type="entry name" value="L-CYSTINE-BINDING PROTEIN TCYJ"/>
    <property type="match status" value="1"/>
</dbReference>
<organism evidence="4 5">
    <name type="scientific">Roseateles agri</name>
    <dbReference type="NCBI Taxonomy" id="3098619"/>
    <lineage>
        <taxon>Bacteria</taxon>
        <taxon>Pseudomonadati</taxon>
        <taxon>Pseudomonadota</taxon>
        <taxon>Betaproteobacteria</taxon>
        <taxon>Burkholderiales</taxon>
        <taxon>Sphaerotilaceae</taxon>
        <taxon>Roseateles</taxon>
    </lineage>
</organism>
<evidence type="ECO:0000259" key="3">
    <source>
        <dbReference type="SMART" id="SM00062"/>
    </source>
</evidence>
<dbReference type="EMBL" id="JAXCLA010000003">
    <property type="protein sequence ID" value="MDY0744825.1"/>
    <property type="molecule type" value="Genomic_DNA"/>
</dbReference>
<keyword evidence="5" id="KW-1185">Reference proteome</keyword>